<evidence type="ECO:0000313" key="2">
    <source>
        <dbReference type="EMBL" id="KIC94127.1"/>
    </source>
</evidence>
<feature type="compositionally biased region" description="Basic and acidic residues" evidence="1">
    <location>
        <begin position="48"/>
        <end position="68"/>
    </location>
</feature>
<dbReference type="AlphaFoldDB" id="A0A0C1L2A6"/>
<reference evidence="2 3" key="1">
    <citation type="submission" date="2014-11" db="EMBL/GenBank/DDBJ databases">
        <title>Genome sequence of Flavihumibacter solisilvae 3-3.</title>
        <authorList>
            <person name="Zhou G."/>
            <person name="Li M."/>
            <person name="Wang G."/>
        </authorList>
    </citation>
    <scope>NUCLEOTIDE SEQUENCE [LARGE SCALE GENOMIC DNA]</scope>
    <source>
        <strain evidence="2 3">3-3</strain>
    </source>
</reference>
<evidence type="ECO:0000313" key="3">
    <source>
        <dbReference type="Proteomes" id="UP000031408"/>
    </source>
</evidence>
<feature type="region of interest" description="Disordered" evidence="1">
    <location>
        <begin position="43"/>
        <end position="83"/>
    </location>
</feature>
<name>A0A0C1L2A6_9BACT</name>
<dbReference type="Proteomes" id="UP000031408">
    <property type="component" value="Unassembled WGS sequence"/>
</dbReference>
<protein>
    <submittedName>
        <fullName evidence="2">Uncharacterized protein</fullName>
    </submittedName>
</protein>
<organism evidence="2 3">
    <name type="scientific">Flavihumibacter solisilvae</name>
    <dbReference type="NCBI Taxonomy" id="1349421"/>
    <lineage>
        <taxon>Bacteria</taxon>
        <taxon>Pseudomonadati</taxon>
        <taxon>Bacteroidota</taxon>
        <taxon>Chitinophagia</taxon>
        <taxon>Chitinophagales</taxon>
        <taxon>Chitinophagaceae</taxon>
        <taxon>Flavihumibacter</taxon>
    </lineage>
</organism>
<keyword evidence="3" id="KW-1185">Reference proteome</keyword>
<dbReference type="EMBL" id="JSVC01000015">
    <property type="protein sequence ID" value="KIC94127.1"/>
    <property type="molecule type" value="Genomic_DNA"/>
</dbReference>
<sequence length="83" mass="9553">MVNRLRPFVTEVKEFINENKNLIMKSLIYALTTCFFLVCCNNSGSSTSDKDTTYIEDRGTDTTRERQDTASYERMPNSADTPR</sequence>
<comment type="caution">
    <text evidence="2">The sequence shown here is derived from an EMBL/GenBank/DDBJ whole genome shotgun (WGS) entry which is preliminary data.</text>
</comment>
<accession>A0A0C1L2A6</accession>
<evidence type="ECO:0000256" key="1">
    <source>
        <dbReference type="SAM" id="MobiDB-lite"/>
    </source>
</evidence>
<proteinExistence type="predicted"/>
<gene>
    <name evidence="2" type="ORF">OI18_14135</name>
</gene>